<dbReference type="PANTHER" id="PTHR23080:SF139">
    <property type="entry name" value="DDE TNP4 DOMAIN-CONTAINING PROTEIN"/>
    <property type="match status" value="1"/>
</dbReference>
<comment type="cofactor">
    <cofactor evidence="1">
        <name>a divalent metal cation</name>
        <dbReference type="ChEBI" id="CHEBI:60240"/>
    </cofactor>
</comment>
<keyword evidence="2" id="KW-0479">Metal-binding</keyword>
<evidence type="ECO:0000313" key="4">
    <source>
        <dbReference type="EMBL" id="KZS05387.1"/>
    </source>
</evidence>
<dbReference type="OrthoDB" id="8195867at2759"/>
<dbReference type="Pfam" id="PF13359">
    <property type="entry name" value="DDE_Tnp_4"/>
    <property type="match status" value="1"/>
</dbReference>
<dbReference type="AlphaFoldDB" id="A0A164MUY2"/>
<organism evidence="4 5">
    <name type="scientific">Daphnia magna</name>
    <dbReference type="NCBI Taxonomy" id="35525"/>
    <lineage>
        <taxon>Eukaryota</taxon>
        <taxon>Metazoa</taxon>
        <taxon>Ecdysozoa</taxon>
        <taxon>Arthropoda</taxon>
        <taxon>Crustacea</taxon>
        <taxon>Branchiopoda</taxon>
        <taxon>Diplostraca</taxon>
        <taxon>Cladocera</taxon>
        <taxon>Anomopoda</taxon>
        <taxon>Daphniidae</taxon>
        <taxon>Daphnia</taxon>
    </lineage>
</organism>
<evidence type="ECO:0000259" key="3">
    <source>
        <dbReference type="Pfam" id="PF13359"/>
    </source>
</evidence>
<proteinExistence type="predicted"/>
<feature type="domain" description="DDE Tnp4" evidence="3">
    <location>
        <begin position="52"/>
        <end position="193"/>
    </location>
</feature>
<dbReference type="STRING" id="35525.A0A164MUY2"/>
<gene>
    <name evidence="4" type="ORF">APZ42_031406</name>
</gene>
<protein>
    <recommendedName>
        <fullName evidence="3">DDE Tnp4 domain-containing protein</fullName>
    </recommendedName>
</protein>
<keyword evidence="5" id="KW-1185">Reference proteome</keyword>
<reference evidence="4 5" key="1">
    <citation type="submission" date="2016-03" db="EMBL/GenBank/DDBJ databases">
        <title>EvidentialGene: Evidence-directed Construction of Genes on Genomes.</title>
        <authorList>
            <person name="Gilbert D.G."/>
            <person name="Choi J.-H."/>
            <person name="Mockaitis K."/>
            <person name="Colbourne J."/>
            <person name="Pfrender M."/>
        </authorList>
    </citation>
    <scope>NUCLEOTIDE SEQUENCE [LARGE SCALE GENOMIC DNA]</scope>
    <source>
        <strain evidence="4 5">Xinb3</strain>
        <tissue evidence="4">Complete organism</tissue>
    </source>
</reference>
<dbReference type="InterPro" id="IPR027806">
    <property type="entry name" value="HARBI1_dom"/>
</dbReference>
<dbReference type="GO" id="GO:0046872">
    <property type="term" value="F:metal ion binding"/>
    <property type="evidence" value="ECO:0007669"/>
    <property type="project" value="UniProtKB-KW"/>
</dbReference>
<name>A0A164MUY2_9CRUS</name>
<comment type="caution">
    <text evidence="4">The sequence shown here is derived from an EMBL/GenBank/DDBJ whole genome shotgun (WGS) entry which is preliminary data.</text>
</comment>
<sequence length="195" mass="21701">MLAIYYFIASGLLDTFPSATREFRVQSLFGLKIASRFFVNVQLKSRRGHLLTRHTNRTTPYLIGVTPQGTVSFISKGYGGRCSDKYIVEDSGFLENLIYGDLVMADRGFTIHETVALQNATLAIPSFLGKQTQLSNKEVEDSRGLARIIVHVERVIGATKQRFSILQGPIHRSTLAVCKDDNSALIDKIVMVYVA</sequence>
<dbReference type="PANTHER" id="PTHR23080">
    <property type="entry name" value="THAP DOMAIN PROTEIN"/>
    <property type="match status" value="1"/>
</dbReference>
<evidence type="ECO:0000256" key="2">
    <source>
        <dbReference type="ARBA" id="ARBA00022723"/>
    </source>
</evidence>
<evidence type="ECO:0000313" key="5">
    <source>
        <dbReference type="Proteomes" id="UP000076858"/>
    </source>
</evidence>
<evidence type="ECO:0000256" key="1">
    <source>
        <dbReference type="ARBA" id="ARBA00001968"/>
    </source>
</evidence>
<dbReference type="Proteomes" id="UP000076858">
    <property type="component" value="Unassembled WGS sequence"/>
</dbReference>
<dbReference type="EMBL" id="LRGB01002937">
    <property type="protein sequence ID" value="KZS05387.1"/>
    <property type="molecule type" value="Genomic_DNA"/>
</dbReference>
<accession>A0A164MUY2</accession>